<keyword evidence="2" id="KW-1185">Reference proteome</keyword>
<dbReference type="AlphaFoldDB" id="A0AAV7W864"/>
<evidence type="ECO:0000313" key="1">
    <source>
        <dbReference type="EMBL" id="KAJ1208284.1"/>
    </source>
</evidence>
<dbReference type="EMBL" id="JANPWB010000002">
    <property type="protein sequence ID" value="KAJ1208284.1"/>
    <property type="molecule type" value="Genomic_DNA"/>
</dbReference>
<organism evidence="1 2">
    <name type="scientific">Pleurodeles waltl</name>
    <name type="common">Iberian ribbed newt</name>
    <dbReference type="NCBI Taxonomy" id="8319"/>
    <lineage>
        <taxon>Eukaryota</taxon>
        <taxon>Metazoa</taxon>
        <taxon>Chordata</taxon>
        <taxon>Craniata</taxon>
        <taxon>Vertebrata</taxon>
        <taxon>Euteleostomi</taxon>
        <taxon>Amphibia</taxon>
        <taxon>Batrachia</taxon>
        <taxon>Caudata</taxon>
        <taxon>Salamandroidea</taxon>
        <taxon>Salamandridae</taxon>
        <taxon>Pleurodelinae</taxon>
        <taxon>Pleurodeles</taxon>
    </lineage>
</organism>
<accession>A0AAV7W864</accession>
<evidence type="ECO:0000313" key="2">
    <source>
        <dbReference type="Proteomes" id="UP001066276"/>
    </source>
</evidence>
<dbReference type="PANTHER" id="PTHR33066:SF2">
    <property type="entry name" value="FILAGGRIN-2-LIKE"/>
    <property type="match status" value="1"/>
</dbReference>
<protein>
    <submittedName>
        <fullName evidence="1">Uncharacterized protein</fullName>
    </submittedName>
</protein>
<comment type="caution">
    <text evidence="1">The sequence shown here is derived from an EMBL/GenBank/DDBJ whole genome shotgun (WGS) entry which is preliminary data.</text>
</comment>
<proteinExistence type="predicted"/>
<dbReference type="PANTHER" id="PTHR33066">
    <property type="entry name" value="INTEGRASE_SAM-LIKE_N DOMAIN-CONTAINING PROTEIN"/>
    <property type="match status" value="1"/>
</dbReference>
<name>A0AAV7W864_PLEWA</name>
<dbReference type="Proteomes" id="UP001066276">
    <property type="component" value="Chromosome 1_2"/>
</dbReference>
<reference evidence="1" key="1">
    <citation type="journal article" date="2022" name="bioRxiv">
        <title>Sequencing and chromosome-scale assembly of the giantPleurodeles waltlgenome.</title>
        <authorList>
            <person name="Brown T."/>
            <person name="Elewa A."/>
            <person name="Iarovenko S."/>
            <person name="Subramanian E."/>
            <person name="Araus A.J."/>
            <person name="Petzold A."/>
            <person name="Susuki M."/>
            <person name="Suzuki K.-i.T."/>
            <person name="Hayashi T."/>
            <person name="Toyoda A."/>
            <person name="Oliveira C."/>
            <person name="Osipova E."/>
            <person name="Leigh N.D."/>
            <person name="Simon A."/>
            <person name="Yun M.H."/>
        </authorList>
    </citation>
    <scope>NUCLEOTIDE SEQUENCE</scope>
    <source>
        <strain evidence="1">20211129_DDA</strain>
        <tissue evidence="1">Liver</tissue>
    </source>
</reference>
<sequence>MRVFCHTLGNSQHLNPAFNTHRALRRTHCSLPTVLQFLQEGFEKRLSVSTLQAQWVSIKVFRLSWGNLRNVDDLVVHLLYGFSLVCSVVKPLYPFCDLPLVLKALVSAPFELMELPDIKFVSFKVRSLVAVTSARHMSEVGDLVAWEPFLSFSDDEVVLRFYSGFVLKVASQFHQLQEVVLLLLCGWLCRGCRFGLVFAG</sequence>
<gene>
    <name evidence="1" type="ORF">NDU88_003670</name>
</gene>